<keyword evidence="4 6" id="KW-1133">Transmembrane helix</keyword>
<keyword evidence="5 6" id="KW-0472">Membrane</keyword>
<evidence type="ECO:0000313" key="7">
    <source>
        <dbReference type="EMBL" id="GMG83957.1"/>
    </source>
</evidence>
<feature type="transmembrane region" description="Helical" evidence="6">
    <location>
        <begin position="288"/>
        <end position="308"/>
    </location>
</feature>
<comment type="caution">
    <text evidence="7">The sequence shown here is derived from an EMBL/GenBank/DDBJ whole genome shotgun (WGS) entry which is preliminary data.</text>
</comment>
<evidence type="ECO:0000256" key="2">
    <source>
        <dbReference type="ARBA" id="ARBA00022475"/>
    </source>
</evidence>
<feature type="transmembrane region" description="Helical" evidence="6">
    <location>
        <begin position="120"/>
        <end position="137"/>
    </location>
</feature>
<protein>
    <submittedName>
        <fullName evidence="7">Branched-chain amino acid ABC transporter permease</fullName>
    </submittedName>
</protein>
<keyword evidence="8" id="KW-1185">Reference proteome</keyword>
<feature type="transmembrane region" description="Helical" evidence="6">
    <location>
        <begin position="168"/>
        <end position="188"/>
    </location>
</feature>
<dbReference type="InterPro" id="IPR043428">
    <property type="entry name" value="LivM-like"/>
</dbReference>
<dbReference type="CDD" id="cd06581">
    <property type="entry name" value="TM_PBP1_LivM_like"/>
    <property type="match status" value="1"/>
</dbReference>
<dbReference type="EMBL" id="BSYI01000027">
    <property type="protein sequence ID" value="GMG83957.1"/>
    <property type="molecule type" value="Genomic_DNA"/>
</dbReference>
<feature type="transmembrane region" description="Helical" evidence="6">
    <location>
        <begin position="38"/>
        <end position="60"/>
    </location>
</feature>
<organism evidence="7 8">
    <name type="scientific">Paralimibaculum aggregatum</name>
    <dbReference type="NCBI Taxonomy" id="3036245"/>
    <lineage>
        <taxon>Bacteria</taxon>
        <taxon>Pseudomonadati</taxon>
        <taxon>Pseudomonadota</taxon>
        <taxon>Alphaproteobacteria</taxon>
        <taxon>Rhodobacterales</taxon>
        <taxon>Paracoccaceae</taxon>
        <taxon>Paralimibaculum</taxon>
    </lineage>
</organism>
<keyword evidence="2" id="KW-1003">Cell membrane</keyword>
<evidence type="ECO:0000256" key="6">
    <source>
        <dbReference type="SAM" id="Phobius"/>
    </source>
</evidence>
<keyword evidence="3 6" id="KW-0812">Transmembrane</keyword>
<evidence type="ECO:0000313" key="8">
    <source>
        <dbReference type="Proteomes" id="UP001239909"/>
    </source>
</evidence>
<accession>A0ABQ6LL59</accession>
<gene>
    <name evidence="7" type="ORF">LNKW23_31710</name>
</gene>
<reference evidence="7 8" key="1">
    <citation type="submission" date="2023-04" db="EMBL/GenBank/DDBJ databases">
        <title>Marinoamorphus aggregata gen. nov., sp. Nov., isolate from tissue of brittle star Ophioplocus japonicus.</title>
        <authorList>
            <person name="Kawano K."/>
            <person name="Sawayama S."/>
            <person name="Nakagawa S."/>
        </authorList>
    </citation>
    <scope>NUCLEOTIDE SEQUENCE [LARGE SCALE GENOMIC DNA]</scope>
    <source>
        <strain evidence="7 8">NKW23</strain>
    </source>
</reference>
<comment type="subcellular location">
    <subcellularLocation>
        <location evidence="1">Cell membrane</location>
        <topology evidence="1">Multi-pass membrane protein</topology>
    </subcellularLocation>
</comment>
<dbReference type="PANTHER" id="PTHR30482">
    <property type="entry name" value="HIGH-AFFINITY BRANCHED-CHAIN AMINO ACID TRANSPORT SYSTEM PERMEASE"/>
    <property type="match status" value="1"/>
</dbReference>
<dbReference type="InterPro" id="IPR001851">
    <property type="entry name" value="ABC_transp_permease"/>
</dbReference>
<evidence type="ECO:0000256" key="3">
    <source>
        <dbReference type="ARBA" id="ARBA00022692"/>
    </source>
</evidence>
<dbReference type="Pfam" id="PF02653">
    <property type="entry name" value="BPD_transp_2"/>
    <property type="match status" value="1"/>
</dbReference>
<feature type="transmembrane region" description="Helical" evidence="6">
    <location>
        <begin position="217"/>
        <end position="244"/>
    </location>
</feature>
<proteinExistence type="predicted"/>
<feature type="transmembrane region" description="Helical" evidence="6">
    <location>
        <begin position="67"/>
        <end position="87"/>
    </location>
</feature>
<evidence type="ECO:0000256" key="4">
    <source>
        <dbReference type="ARBA" id="ARBA00022989"/>
    </source>
</evidence>
<sequence>MTLRPSPAPAGRALGLAAAVASAILALLLLAGWAAPSWAIYTATIALAKGLVVLGLVMLLRMGLISFGHGMFYCFGAYVSGLLASGAGLTDALALTLAATLGTAALGLLLGLLLAGYRGVFFAMFNLALSMILYGALLKSVSLGGSDGVSVPAPSYFGLVPPDGMRSLAAYGFVATIACAAGFLLWLVSRSQLGLVLLGVKGNEIRLDYLGISARRLILVAYVLSAALAGMGGSLVAIVSGHVIPEMAYWTTSGEFVFITVLSGPGSISGAFAGAGVFEAVRLATGQYLPNAWQLLLGGFLLLVILFLPDGISSLARRRTGTADASAPPAGRVQGEG</sequence>
<name>A0ABQ6LL59_9RHOB</name>
<feature type="transmembrane region" description="Helical" evidence="6">
    <location>
        <begin position="256"/>
        <end position="281"/>
    </location>
</feature>
<feature type="transmembrane region" description="Helical" evidence="6">
    <location>
        <begin position="12"/>
        <end position="32"/>
    </location>
</feature>
<dbReference type="PANTHER" id="PTHR30482:SF17">
    <property type="entry name" value="ABC TRANSPORTER ATP-BINDING PROTEIN"/>
    <property type="match status" value="1"/>
</dbReference>
<feature type="transmembrane region" description="Helical" evidence="6">
    <location>
        <begin position="93"/>
        <end position="113"/>
    </location>
</feature>
<evidence type="ECO:0000256" key="1">
    <source>
        <dbReference type="ARBA" id="ARBA00004651"/>
    </source>
</evidence>
<evidence type="ECO:0000256" key="5">
    <source>
        <dbReference type="ARBA" id="ARBA00023136"/>
    </source>
</evidence>
<dbReference type="Proteomes" id="UP001239909">
    <property type="component" value="Unassembled WGS sequence"/>
</dbReference>
<dbReference type="RefSeq" id="WP_285672831.1">
    <property type="nucleotide sequence ID" value="NZ_BSYI01000027.1"/>
</dbReference>